<dbReference type="Pfam" id="PF00485">
    <property type="entry name" value="PRK"/>
    <property type="match status" value="1"/>
</dbReference>
<dbReference type="GO" id="GO:0005524">
    <property type="term" value="F:ATP binding"/>
    <property type="evidence" value="ECO:0007669"/>
    <property type="project" value="InterPro"/>
</dbReference>
<evidence type="ECO:0000313" key="3">
    <source>
        <dbReference type="Proteomes" id="UP001165393"/>
    </source>
</evidence>
<dbReference type="InterPro" id="IPR006083">
    <property type="entry name" value="PRK/URK"/>
</dbReference>
<gene>
    <name evidence="2" type="ORF">NAF29_06160</name>
</gene>
<dbReference type="RefSeq" id="WP_251260616.1">
    <property type="nucleotide sequence ID" value="NZ_JAMQGP010000002.1"/>
</dbReference>
<name>A0AA41W5E5_9GAMM</name>
<dbReference type="GO" id="GO:0016301">
    <property type="term" value="F:kinase activity"/>
    <property type="evidence" value="ECO:0007669"/>
    <property type="project" value="InterPro"/>
</dbReference>
<keyword evidence="3" id="KW-1185">Reference proteome</keyword>
<comment type="caution">
    <text evidence="2">The sequence shown here is derived from an EMBL/GenBank/DDBJ whole genome shotgun (WGS) entry which is preliminary data.</text>
</comment>
<protein>
    <recommendedName>
        <fullName evidence="1">Phosphoribulokinase/uridine kinase domain-containing protein</fullName>
    </recommendedName>
</protein>
<feature type="domain" description="Phosphoribulokinase/uridine kinase" evidence="1">
    <location>
        <begin position="52"/>
        <end position="167"/>
    </location>
</feature>
<dbReference type="SUPFAM" id="SSF52540">
    <property type="entry name" value="P-loop containing nucleoside triphosphate hydrolases"/>
    <property type="match status" value="1"/>
</dbReference>
<dbReference type="Gene3D" id="3.40.50.300">
    <property type="entry name" value="P-loop containing nucleotide triphosphate hydrolases"/>
    <property type="match status" value="1"/>
</dbReference>
<evidence type="ECO:0000259" key="1">
    <source>
        <dbReference type="Pfam" id="PF00485"/>
    </source>
</evidence>
<dbReference type="AlphaFoldDB" id="A0AA41W5E5"/>
<dbReference type="InterPro" id="IPR027417">
    <property type="entry name" value="P-loop_NTPase"/>
</dbReference>
<evidence type="ECO:0000313" key="2">
    <source>
        <dbReference type="EMBL" id="MCM2679261.1"/>
    </source>
</evidence>
<sequence>MAEVVINTSKAEQCFLLENALSEAYLEHAQHWFKPITAEISKHQKGAKSPLIIGVNGSQGSGKSTLASYLSMIFESEYNLKCVVMSLDDFYFTQDKRNELAQQVHPLLATRGVPGTHDTQLLQRVMSNLKSSLHTTIPRFNKAIDNPFPISEWTDITPPVDIIIVEGWCWGVRAQGANDITCPANSLEVQQDANAVWRNYVNDQLKTAYEPLYELVDIWLMLKAPAFSTVMQWRFEQEQKLAARVQQTGGDSSKVMTQEQISEFISYFQRLTEHGLQQLPNHCHYVWDLRSDRRIQSLHRPKEYLI</sequence>
<dbReference type="Proteomes" id="UP001165393">
    <property type="component" value="Unassembled WGS sequence"/>
</dbReference>
<dbReference type="PANTHER" id="PTHR10285">
    <property type="entry name" value="URIDINE KINASE"/>
    <property type="match status" value="1"/>
</dbReference>
<proteinExistence type="predicted"/>
<reference evidence="2 3" key="1">
    <citation type="journal article" date="2013" name="Antonie Van Leeuwenhoek">
        <title>Echinimonas agarilytica gen. nov., sp. nov., a new gammaproteobacterium isolated from the sea urchin Strongylocentrotus intermedius.</title>
        <authorList>
            <person name="Nedashkovskaya O.I."/>
            <person name="Stenkova A.M."/>
            <person name="Zhukova N.V."/>
            <person name="Van Trappen S."/>
            <person name="Lee J.S."/>
            <person name="Kim S.B."/>
        </authorList>
    </citation>
    <scope>NUCLEOTIDE SEQUENCE [LARGE SCALE GENOMIC DNA]</scope>
    <source>
        <strain evidence="2 3">KMM 6351</strain>
    </source>
</reference>
<organism evidence="2 3">
    <name type="scientific">Echinimonas agarilytica</name>
    <dbReference type="NCBI Taxonomy" id="1215918"/>
    <lineage>
        <taxon>Bacteria</taxon>
        <taxon>Pseudomonadati</taxon>
        <taxon>Pseudomonadota</taxon>
        <taxon>Gammaproteobacteria</taxon>
        <taxon>Alteromonadales</taxon>
        <taxon>Echinimonadaceae</taxon>
        <taxon>Echinimonas</taxon>
    </lineage>
</organism>
<accession>A0AA41W5E5</accession>
<dbReference type="EMBL" id="JAMQGP010000002">
    <property type="protein sequence ID" value="MCM2679261.1"/>
    <property type="molecule type" value="Genomic_DNA"/>
</dbReference>